<dbReference type="EMBL" id="JBHSCZ010000001">
    <property type="protein sequence ID" value="MFC4262247.1"/>
    <property type="molecule type" value="Genomic_DNA"/>
</dbReference>
<dbReference type="InterPro" id="IPR026444">
    <property type="entry name" value="Secre_tail"/>
</dbReference>
<keyword evidence="4 5" id="KW-0720">Serine protease</keyword>
<evidence type="ECO:0000259" key="8">
    <source>
        <dbReference type="Pfam" id="PF18962"/>
    </source>
</evidence>
<feature type="signal peptide" evidence="6">
    <location>
        <begin position="1"/>
        <end position="20"/>
    </location>
</feature>
<dbReference type="SUPFAM" id="SSF52743">
    <property type="entry name" value="Subtilisin-like"/>
    <property type="match status" value="1"/>
</dbReference>
<dbReference type="PANTHER" id="PTHR43806:SF67">
    <property type="entry name" value="EGF-LIKE DOMAIN-CONTAINING PROTEIN"/>
    <property type="match status" value="1"/>
</dbReference>
<evidence type="ECO:0000313" key="10">
    <source>
        <dbReference type="Proteomes" id="UP001595907"/>
    </source>
</evidence>
<feature type="chain" id="PRO_5047224802" evidence="6">
    <location>
        <begin position="21"/>
        <end position="654"/>
    </location>
</feature>
<dbReference type="PROSITE" id="PS51892">
    <property type="entry name" value="SUBTILASE"/>
    <property type="match status" value="1"/>
</dbReference>
<evidence type="ECO:0000256" key="6">
    <source>
        <dbReference type="SAM" id="SignalP"/>
    </source>
</evidence>
<evidence type="ECO:0000256" key="4">
    <source>
        <dbReference type="ARBA" id="ARBA00022825"/>
    </source>
</evidence>
<gene>
    <name evidence="9" type="ORF">ACFOWM_05130</name>
</gene>
<organism evidence="9 10">
    <name type="scientific">Ferruginibacter yonginensis</name>
    <dbReference type="NCBI Taxonomy" id="1310416"/>
    <lineage>
        <taxon>Bacteria</taxon>
        <taxon>Pseudomonadati</taxon>
        <taxon>Bacteroidota</taxon>
        <taxon>Chitinophagia</taxon>
        <taxon>Chitinophagales</taxon>
        <taxon>Chitinophagaceae</taxon>
        <taxon>Ferruginibacter</taxon>
    </lineage>
</organism>
<feature type="domain" description="Secretion system C-terminal sorting" evidence="8">
    <location>
        <begin position="576"/>
        <end position="646"/>
    </location>
</feature>
<evidence type="ECO:0000256" key="5">
    <source>
        <dbReference type="PROSITE-ProRule" id="PRU01240"/>
    </source>
</evidence>
<keyword evidence="2 5" id="KW-0645">Protease</keyword>
<dbReference type="Pfam" id="PF00082">
    <property type="entry name" value="Peptidase_S8"/>
    <property type="match status" value="1"/>
</dbReference>
<dbReference type="InterPro" id="IPR000209">
    <property type="entry name" value="Peptidase_S8/S53_dom"/>
</dbReference>
<dbReference type="InterPro" id="IPR036852">
    <property type="entry name" value="Peptidase_S8/S53_dom_sf"/>
</dbReference>
<name>A0ABV8QRL2_9BACT</name>
<comment type="similarity">
    <text evidence="1 5">Belongs to the peptidase S8 family.</text>
</comment>
<keyword evidence="3 5" id="KW-0378">Hydrolase</keyword>
<reference evidence="10" key="1">
    <citation type="journal article" date="2019" name="Int. J. Syst. Evol. Microbiol.">
        <title>The Global Catalogue of Microorganisms (GCM) 10K type strain sequencing project: providing services to taxonomists for standard genome sequencing and annotation.</title>
        <authorList>
            <consortium name="The Broad Institute Genomics Platform"/>
            <consortium name="The Broad Institute Genome Sequencing Center for Infectious Disease"/>
            <person name="Wu L."/>
            <person name="Ma J."/>
        </authorList>
    </citation>
    <scope>NUCLEOTIDE SEQUENCE [LARGE SCALE GENOMIC DNA]</scope>
    <source>
        <strain evidence="10">CECT 8289</strain>
    </source>
</reference>
<evidence type="ECO:0000256" key="2">
    <source>
        <dbReference type="ARBA" id="ARBA00022670"/>
    </source>
</evidence>
<keyword evidence="6" id="KW-0732">Signal</keyword>
<feature type="active site" description="Charge relay system" evidence="5">
    <location>
        <position position="410"/>
    </location>
</feature>
<feature type="active site" description="Charge relay system" evidence="5">
    <location>
        <position position="191"/>
    </location>
</feature>
<dbReference type="Gene3D" id="3.40.50.200">
    <property type="entry name" value="Peptidase S8/S53 domain"/>
    <property type="match status" value="1"/>
</dbReference>
<comment type="caution">
    <text evidence="9">The sequence shown here is derived from an EMBL/GenBank/DDBJ whole genome shotgun (WGS) entry which is preliminary data.</text>
</comment>
<dbReference type="NCBIfam" id="TIGR04183">
    <property type="entry name" value="Por_Secre_tail"/>
    <property type="match status" value="1"/>
</dbReference>
<dbReference type="RefSeq" id="WP_379707607.1">
    <property type="nucleotide sequence ID" value="NZ_JBHSCZ010000001.1"/>
</dbReference>
<dbReference type="Proteomes" id="UP001595907">
    <property type="component" value="Unassembled WGS sequence"/>
</dbReference>
<dbReference type="InterPro" id="IPR015500">
    <property type="entry name" value="Peptidase_S8_subtilisin-rel"/>
</dbReference>
<feature type="domain" description="Peptidase S8/S53" evidence="7">
    <location>
        <begin position="184"/>
        <end position="456"/>
    </location>
</feature>
<evidence type="ECO:0000256" key="1">
    <source>
        <dbReference type="ARBA" id="ARBA00011073"/>
    </source>
</evidence>
<feature type="active site" description="Charge relay system" evidence="5">
    <location>
        <position position="231"/>
    </location>
</feature>
<dbReference type="PRINTS" id="PR00723">
    <property type="entry name" value="SUBTILISIN"/>
</dbReference>
<dbReference type="PANTHER" id="PTHR43806">
    <property type="entry name" value="PEPTIDASE S8"/>
    <property type="match status" value="1"/>
</dbReference>
<proteinExistence type="inferred from homology"/>
<sequence length="654" mass="70663">MKKVMVLMLLLGALVNHSYAQQTRYLIKFKDKGSNPFSLNNPSQYLSTRALQRRTRYNIGIDSLDLPVTPRYVDSVRLAGAVTILNTSKWLNEVAIKTSDATALAKINNLPFVVSVVGIASFTAEIPTPVNKNLGTLDTNTAFENTNSFIGETTANVYNYGRSNGQVQIHQGAFLHNHGFRGETMQIAVLDGGFFHYQTLPTFDSVRANNQIINTWDFVANNASVDEDDAHGMNCFSTIAANNPGLFVGTAPKAAFALFRTEDVATETKIEEHNMAAGFERADSLGIDVCTVSLGYTTFDFASQNYTYANMDGKTALSTIAADIAAKKGMLPVIAAGNEGQSPWRYIAAPADADSVLTVGAVDTLGVAAAFSSYGPSADGRIKPNVAAVGRNAIVASPSTGAPVYSNGTSFATPNLAGLTTCLWQAFPEFNNMTIIDAIQKASNRVATPNDRTGYGIPDMKKAFVVLQKKSYTQQVAISNCTASFTLNTKYDATMNIIVEKKSATQTNYTTFKTILGTGNFSNKNITFTDDLMNTAGANNSYRIKIEIATDTSYYLDSLNVAIPNSCANPENKISINPNPVKNNANVVISRSQTSNINIVVTNAAGQQVYQTNYKQAAGTQIKTINMQAMASGIYYITIYADDKKVKTESIFKQ</sequence>
<evidence type="ECO:0000313" key="9">
    <source>
        <dbReference type="EMBL" id="MFC4262247.1"/>
    </source>
</evidence>
<dbReference type="Pfam" id="PF18962">
    <property type="entry name" value="Por_Secre_tail"/>
    <property type="match status" value="1"/>
</dbReference>
<evidence type="ECO:0000256" key="3">
    <source>
        <dbReference type="ARBA" id="ARBA00022801"/>
    </source>
</evidence>
<protein>
    <submittedName>
        <fullName evidence="9">S8 family serine peptidase</fullName>
    </submittedName>
</protein>
<accession>A0ABV8QRL2</accession>
<keyword evidence="10" id="KW-1185">Reference proteome</keyword>
<evidence type="ECO:0000259" key="7">
    <source>
        <dbReference type="Pfam" id="PF00082"/>
    </source>
</evidence>
<dbReference type="InterPro" id="IPR050131">
    <property type="entry name" value="Peptidase_S8_subtilisin-like"/>
</dbReference>